<feature type="non-terminal residue" evidence="1">
    <location>
        <position position="1"/>
    </location>
</feature>
<sequence length="74" mass="8191">LEISTRLLALASGNYGGGECVPRAILLSRLGTQSRICHSHWELSDCSIVEQKLKQRKECVLCSLPPPRVQYPAL</sequence>
<evidence type="ECO:0000313" key="2">
    <source>
        <dbReference type="Proteomes" id="UP001162483"/>
    </source>
</evidence>
<accession>A0ABN9ERH3</accession>
<comment type="caution">
    <text evidence="1">The sequence shown here is derived from an EMBL/GenBank/DDBJ whole genome shotgun (WGS) entry which is preliminary data.</text>
</comment>
<evidence type="ECO:0000313" key="1">
    <source>
        <dbReference type="EMBL" id="CAI9587456.1"/>
    </source>
</evidence>
<keyword evidence="2" id="KW-1185">Reference proteome</keyword>
<organism evidence="1 2">
    <name type="scientific">Staurois parvus</name>
    <dbReference type="NCBI Taxonomy" id="386267"/>
    <lineage>
        <taxon>Eukaryota</taxon>
        <taxon>Metazoa</taxon>
        <taxon>Chordata</taxon>
        <taxon>Craniata</taxon>
        <taxon>Vertebrata</taxon>
        <taxon>Euteleostomi</taxon>
        <taxon>Amphibia</taxon>
        <taxon>Batrachia</taxon>
        <taxon>Anura</taxon>
        <taxon>Neobatrachia</taxon>
        <taxon>Ranoidea</taxon>
        <taxon>Ranidae</taxon>
        <taxon>Staurois</taxon>
    </lineage>
</organism>
<gene>
    <name evidence="1" type="ORF">SPARVUS_LOCUS10568257</name>
</gene>
<name>A0ABN9ERH3_9NEOB</name>
<proteinExistence type="predicted"/>
<dbReference type="EMBL" id="CATNWA010015850">
    <property type="protein sequence ID" value="CAI9587456.1"/>
    <property type="molecule type" value="Genomic_DNA"/>
</dbReference>
<protein>
    <submittedName>
        <fullName evidence="1">Uncharacterized protein</fullName>
    </submittedName>
</protein>
<dbReference type="Proteomes" id="UP001162483">
    <property type="component" value="Unassembled WGS sequence"/>
</dbReference>
<reference evidence="1" key="1">
    <citation type="submission" date="2023-05" db="EMBL/GenBank/DDBJ databases">
        <authorList>
            <person name="Stuckert A."/>
        </authorList>
    </citation>
    <scope>NUCLEOTIDE SEQUENCE</scope>
</reference>